<name>A0A7X1NRU4_9MICC</name>
<protein>
    <recommendedName>
        <fullName evidence="3">SseB protein N-terminal domain-containing protein</fullName>
    </recommendedName>
</protein>
<organism evidence="1 2">
    <name type="scientific">Arthrobacter bussei</name>
    <dbReference type="NCBI Taxonomy" id="2594179"/>
    <lineage>
        <taxon>Bacteria</taxon>
        <taxon>Bacillati</taxon>
        <taxon>Actinomycetota</taxon>
        <taxon>Actinomycetes</taxon>
        <taxon>Micrococcales</taxon>
        <taxon>Micrococcaceae</taxon>
        <taxon>Arthrobacter</taxon>
    </lineage>
</organism>
<sequence length="387" mass="40583">MSVGRSRFVQPVGSDAERQWFDADENMSVASFLEQCGLPLQFVDGQGLWAVSIGGAGRVEAVVRQASAPGARGAVPDVLYATDRTLGEFASGDGAVHVVFTSTPGPLAEVVERAKDGRVWTVSSPSGEVRNGRVADAVVQFAKSPDQRSMIEVLRGCLAGELLMDVTGSDAASPALRGFMGARDVPAIGVFTDQGELARFLAGQGDGSDALQSLALPGVLALQTALEDSRVGWVYVNPGGPTCALARPDLEFALQGPPNQALREVVVRQGSQQELFTAMLGDTRVFLGEIERDGRKQPLTVPVDKDGSTEVHLAVFTSAAEVAAFDATAAVRAFTPEWVMQLVFGQRLAGVLIDPAGPSASIGSFQIWHLLDNPPLDGPATSVQGAS</sequence>
<comment type="caution">
    <text evidence="1">The sequence shown here is derived from an EMBL/GenBank/DDBJ whole genome shotgun (WGS) entry which is preliminary data.</text>
</comment>
<evidence type="ECO:0000313" key="1">
    <source>
        <dbReference type="EMBL" id="MPY11732.1"/>
    </source>
</evidence>
<keyword evidence="2" id="KW-1185">Reference proteome</keyword>
<gene>
    <name evidence="1" type="ORF">FNH21_13575</name>
</gene>
<dbReference type="OrthoDB" id="6957847at2"/>
<accession>A0A7X1NRU4</accession>
<proteinExistence type="predicted"/>
<evidence type="ECO:0000313" key="2">
    <source>
        <dbReference type="Proteomes" id="UP000326464"/>
    </source>
</evidence>
<dbReference type="Proteomes" id="UP000326464">
    <property type="component" value="Unassembled WGS sequence"/>
</dbReference>
<dbReference type="EMBL" id="VJXX01000005">
    <property type="protein sequence ID" value="MPY11732.1"/>
    <property type="molecule type" value="Genomic_DNA"/>
</dbReference>
<evidence type="ECO:0008006" key="3">
    <source>
        <dbReference type="Google" id="ProtNLM"/>
    </source>
</evidence>
<dbReference type="RefSeq" id="WP_152816607.1">
    <property type="nucleotide sequence ID" value="NZ_VJXX01000005.1"/>
</dbReference>
<dbReference type="AlphaFoldDB" id="A0A7X1NRU4"/>
<reference evidence="2" key="1">
    <citation type="submission" date="2019-07" db="EMBL/GenBank/DDBJ databases">
        <title>Arthrobacter KR32 sp. nov., isolated from mountain cheese made of cows milk.</title>
        <authorList>
            <person name="Flegler A."/>
        </authorList>
    </citation>
    <scope>NUCLEOTIDE SEQUENCE [LARGE SCALE GENOMIC DNA]</scope>
    <source>
        <strain evidence="2">KR32</strain>
    </source>
</reference>